<feature type="signal peptide" evidence="6">
    <location>
        <begin position="1"/>
        <end position="27"/>
    </location>
</feature>
<gene>
    <name evidence="7" type="ORF">CVM52_13010</name>
</gene>
<dbReference type="PANTHER" id="PTHR33376:SF7">
    <property type="entry name" value="C4-DICARBOXYLATE-BINDING PROTEIN DCTB"/>
    <property type="match status" value="1"/>
</dbReference>
<dbReference type="OrthoDB" id="8673861at2"/>
<keyword evidence="8" id="KW-1185">Reference proteome</keyword>
<evidence type="ECO:0000256" key="6">
    <source>
        <dbReference type="SAM" id="SignalP"/>
    </source>
</evidence>
<name>A0A2M8J0C6_9RHOB</name>
<dbReference type="AlphaFoldDB" id="A0A2M8J0C6"/>
<dbReference type="Gene3D" id="3.40.190.170">
    <property type="entry name" value="Bacterial extracellular solute-binding protein, family 7"/>
    <property type="match status" value="1"/>
</dbReference>
<comment type="similarity">
    <text evidence="2">Belongs to the bacterial solute-binding protein 7 family.</text>
</comment>
<keyword evidence="3" id="KW-0813">Transport</keyword>
<evidence type="ECO:0000256" key="3">
    <source>
        <dbReference type="ARBA" id="ARBA00022448"/>
    </source>
</evidence>
<sequence length="331" mass="36733">MTVFSRSILTGAWMATLGALVATAAAAQEYQVLFSHGFKPDSPHHAAALQMVDEVAEASGGRVEIKVFHSGQAGTARENFEALQLGSLHITTSPTARIAGFVPELQVFDLPFLFPSYDKMVEVLDGPVGQEMLGLLEAQNVLGVAFYIDGLKSMTANKPLRTLADFEGFKMRTMESPIIMEQYRALGANPVPLDFLEVYNALQMGTVDGQENPINLIHDMKFYEVQDYLTLTDHAMLGGLLMYSLDWYNALPEDLQKIMHEAGVTYVQRQRTGVQEIVARDLETIADSGTTIVELTAQEREAFRQATLPVHEIYTEKYGDEMLNRIYEAAK</sequence>
<comment type="subcellular location">
    <subcellularLocation>
        <location evidence="1">Periplasm</location>
    </subcellularLocation>
</comment>
<dbReference type="InterPro" id="IPR004682">
    <property type="entry name" value="TRAP_DctP"/>
</dbReference>
<evidence type="ECO:0000256" key="2">
    <source>
        <dbReference type="ARBA" id="ARBA00009023"/>
    </source>
</evidence>
<dbReference type="PANTHER" id="PTHR33376">
    <property type="match status" value="1"/>
</dbReference>
<dbReference type="InterPro" id="IPR018389">
    <property type="entry name" value="DctP_fam"/>
</dbReference>
<reference evidence="7 8" key="1">
    <citation type="journal article" date="2018" name="Int. J. Syst. Evol. Microbiol.">
        <title>Pseudooceanicola lipolyticus sp. nov., a marine alphaproteobacterium, reclassification of Oceanicola flagellatus as Pseudooceanicola flagellatus comb. nov. and emended description of the genus Pseudooceanicola.</title>
        <authorList>
            <person name="Huang M.-M."/>
            <person name="Guo L.-L."/>
            <person name="Wu Y.-H."/>
            <person name="Lai Q.-L."/>
            <person name="Shao Z.-Z."/>
            <person name="Wang C.-S."/>
            <person name="Wu M."/>
            <person name="Xu X.-W."/>
        </authorList>
    </citation>
    <scope>NUCLEOTIDE SEQUENCE [LARGE SCALE GENOMIC DNA]</scope>
    <source>
        <strain evidence="7 8">157</strain>
    </source>
</reference>
<evidence type="ECO:0000256" key="4">
    <source>
        <dbReference type="ARBA" id="ARBA00022729"/>
    </source>
</evidence>
<dbReference type="Pfam" id="PF03480">
    <property type="entry name" value="DctP"/>
    <property type="match status" value="1"/>
</dbReference>
<comment type="caution">
    <text evidence="7">The sequence shown here is derived from an EMBL/GenBank/DDBJ whole genome shotgun (WGS) entry which is preliminary data.</text>
</comment>
<accession>A0A2M8J0C6</accession>
<proteinExistence type="inferred from homology"/>
<evidence type="ECO:0000256" key="5">
    <source>
        <dbReference type="ARBA" id="ARBA00022764"/>
    </source>
</evidence>
<keyword evidence="5" id="KW-0574">Periplasm</keyword>
<protein>
    <submittedName>
        <fullName evidence="7">C4-dicarboxylate-binding protein</fullName>
    </submittedName>
</protein>
<dbReference type="GO" id="GO:0030288">
    <property type="term" value="C:outer membrane-bounded periplasmic space"/>
    <property type="evidence" value="ECO:0007669"/>
    <property type="project" value="InterPro"/>
</dbReference>
<dbReference type="CDD" id="cd13603">
    <property type="entry name" value="PBP2_TRAP_Siap_TeaA_like"/>
    <property type="match status" value="1"/>
</dbReference>
<dbReference type="NCBIfam" id="NF037995">
    <property type="entry name" value="TRAP_S1"/>
    <property type="match status" value="1"/>
</dbReference>
<dbReference type="NCBIfam" id="TIGR00787">
    <property type="entry name" value="dctP"/>
    <property type="match status" value="1"/>
</dbReference>
<dbReference type="EMBL" id="PGTB01000050">
    <property type="protein sequence ID" value="PJE36246.1"/>
    <property type="molecule type" value="Genomic_DNA"/>
</dbReference>
<evidence type="ECO:0000313" key="8">
    <source>
        <dbReference type="Proteomes" id="UP000231553"/>
    </source>
</evidence>
<dbReference type="PIRSF" id="PIRSF006470">
    <property type="entry name" value="DctB"/>
    <property type="match status" value="1"/>
</dbReference>
<evidence type="ECO:0000256" key="1">
    <source>
        <dbReference type="ARBA" id="ARBA00004418"/>
    </source>
</evidence>
<dbReference type="InterPro" id="IPR038404">
    <property type="entry name" value="TRAP_DctP_sf"/>
</dbReference>
<feature type="chain" id="PRO_5014721389" evidence="6">
    <location>
        <begin position="28"/>
        <end position="331"/>
    </location>
</feature>
<dbReference type="Proteomes" id="UP000231553">
    <property type="component" value="Unassembled WGS sequence"/>
</dbReference>
<evidence type="ECO:0000313" key="7">
    <source>
        <dbReference type="EMBL" id="PJE36246.1"/>
    </source>
</evidence>
<keyword evidence="4 6" id="KW-0732">Signal</keyword>
<dbReference type="GO" id="GO:0055085">
    <property type="term" value="P:transmembrane transport"/>
    <property type="evidence" value="ECO:0007669"/>
    <property type="project" value="InterPro"/>
</dbReference>
<organism evidence="7 8">
    <name type="scientific">Pseudooceanicola lipolyticus</name>
    <dbReference type="NCBI Taxonomy" id="2029104"/>
    <lineage>
        <taxon>Bacteria</taxon>
        <taxon>Pseudomonadati</taxon>
        <taxon>Pseudomonadota</taxon>
        <taxon>Alphaproteobacteria</taxon>
        <taxon>Rhodobacterales</taxon>
        <taxon>Paracoccaceae</taxon>
        <taxon>Pseudooceanicola</taxon>
    </lineage>
</organism>